<dbReference type="AlphaFoldDB" id="A0ABD0L608"/>
<reference evidence="2 3" key="1">
    <citation type="journal article" date="2023" name="Sci. Data">
        <title>Genome assembly of the Korean intertidal mud-creeper Batillaria attramentaria.</title>
        <authorList>
            <person name="Patra A.K."/>
            <person name="Ho P.T."/>
            <person name="Jun S."/>
            <person name="Lee S.J."/>
            <person name="Kim Y."/>
            <person name="Won Y.J."/>
        </authorList>
    </citation>
    <scope>NUCLEOTIDE SEQUENCE [LARGE SCALE GENOMIC DNA]</scope>
    <source>
        <strain evidence="2">Wonlab-2016</strain>
    </source>
</reference>
<protein>
    <submittedName>
        <fullName evidence="2">Uncharacterized protein</fullName>
    </submittedName>
</protein>
<dbReference type="EMBL" id="JACVVK020000080">
    <property type="protein sequence ID" value="KAK7494869.1"/>
    <property type="molecule type" value="Genomic_DNA"/>
</dbReference>
<comment type="caution">
    <text evidence="2">The sequence shown here is derived from an EMBL/GenBank/DDBJ whole genome shotgun (WGS) entry which is preliminary data.</text>
</comment>
<gene>
    <name evidence="2" type="ORF">BaRGS_00013996</name>
</gene>
<dbReference type="Proteomes" id="UP001519460">
    <property type="component" value="Unassembled WGS sequence"/>
</dbReference>
<organism evidence="2 3">
    <name type="scientific">Batillaria attramentaria</name>
    <dbReference type="NCBI Taxonomy" id="370345"/>
    <lineage>
        <taxon>Eukaryota</taxon>
        <taxon>Metazoa</taxon>
        <taxon>Spiralia</taxon>
        <taxon>Lophotrochozoa</taxon>
        <taxon>Mollusca</taxon>
        <taxon>Gastropoda</taxon>
        <taxon>Caenogastropoda</taxon>
        <taxon>Sorbeoconcha</taxon>
        <taxon>Cerithioidea</taxon>
        <taxon>Batillariidae</taxon>
        <taxon>Batillaria</taxon>
    </lineage>
</organism>
<accession>A0ABD0L608</accession>
<evidence type="ECO:0000313" key="2">
    <source>
        <dbReference type="EMBL" id="KAK7494869.1"/>
    </source>
</evidence>
<keyword evidence="3" id="KW-1185">Reference proteome</keyword>
<evidence type="ECO:0000313" key="3">
    <source>
        <dbReference type="Proteomes" id="UP001519460"/>
    </source>
</evidence>
<feature type="region of interest" description="Disordered" evidence="1">
    <location>
        <begin position="21"/>
        <end position="44"/>
    </location>
</feature>
<sequence>MLVSEAGAVFSGEEDIVVVKKPGDDISSGSDASEETSAVPLSVDDESSVVMSDITIDKSCPEVVITTEPDDDSMTSGLVDTADHAASLSVDSISDDHRIVKPGVVTVVVGVKKLELVGVVTVSIRVDETIVLSSKDASRFDDTKPELLP</sequence>
<name>A0ABD0L608_9CAEN</name>
<evidence type="ECO:0000256" key="1">
    <source>
        <dbReference type="SAM" id="MobiDB-lite"/>
    </source>
</evidence>
<proteinExistence type="predicted"/>